<dbReference type="SUPFAM" id="SSF53383">
    <property type="entry name" value="PLP-dependent transferases"/>
    <property type="match status" value="1"/>
</dbReference>
<dbReference type="PANTHER" id="PTHR43643:SF3">
    <property type="entry name" value="HISTIDINOL-PHOSPHATE AMINOTRANSFERASE"/>
    <property type="match status" value="1"/>
</dbReference>
<gene>
    <name evidence="6" type="ORF">I0C86_27825</name>
</gene>
<name>A0ABS0H367_9ACTN</name>
<comment type="caution">
    <text evidence="6">The sequence shown here is derived from an EMBL/GenBank/DDBJ whole genome shotgun (WGS) entry which is preliminary data.</text>
</comment>
<evidence type="ECO:0000256" key="4">
    <source>
        <dbReference type="SAM" id="MobiDB-lite"/>
    </source>
</evidence>
<keyword evidence="7" id="KW-1185">Reference proteome</keyword>
<sequence>MVEPRPPSAPGPPPDALAAITRPPDLTTGPGSRSASLRNALADRYSVPPEAFVVGAGTASLLHHLIAQAAVSGGGETVYSQPSFHLYATLTHDYGLTGRAVPLRDYHHDLPALARAVSERTQVVLLDSPQHHRNHRAAARRDRPRSDRARSLRGRSRQRLRRVPGRRPVRRVVPRPRQVRGADHRLSQLQQGIPAVRTAGRVHDRGPGSAGRTRADAPTDRHPKDHRSRQTDATDRPIAQEIVSWSAVLRTNVTPELGGAVEWIAGPPFPRRRSPMRTSPSLA</sequence>
<dbReference type="EMBL" id="JADPUN010000247">
    <property type="protein sequence ID" value="MBF9132736.1"/>
    <property type="molecule type" value="Genomic_DNA"/>
</dbReference>
<dbReference type="Pfam" id="PF00155">
    <property type="entry name" value="Aminotran_1_2"/>
    <property type="match status" value="1"/>
</dbReference>
<feature type="region of interest" description="Disordered" evidence="4">
    <location>
        <begin position="1"/>
        <end position="34"/>
    </location>
</feature>
<feature type="compositionally biased region" description="Pro residues" evidence="4">
    <location>
        <begin position="1"/>
        <end position="15"/>
    </location>
</feature>
<keyword evidence="3" id="KW-0663">Pyridoxal phosphate</keyword>
<feature type="region of interest" description="Disordered" evidence="4">
    <location>
        <begin position="128"/>
        <end position="238"/>
    </location>
</feature>
<keyword evidence="1 6" id="KW-0032">Aminotransferase</keyword>
<accession>A0ABS0H367</accession>
<dbReference type="InterPro" id="IPR004839">
    <property type="entry name" value="Aminotransferase_I/II_large"/>
</dbReference>
<dbReference type="PANTHER" id="PTHR43643">
    <property type="entry name" value="HISTIDINOL-PHOSPHATE AMINOTRANSFERASE 2"/>
    <property type="match status" value="1"/>
</dbReference>
<reference evidence="6 7" key="1">
    <citation type="submission" date="2020-11" db="EMBL/GenBank/DDBJ databases">
        <title>A novel isolate from a Black sea contaminated sediment with potential to produce alkanes: Plantactinospora alkalitolerans sp. nov.</title>
        <authorList>
            <person name="Carro L."/>
            <person name="Veyisoglu A."/>
            <person name="Guven K."/>
            <person name="Schumann P."/>
            <person name="Klenk H.-P."/>
            <person name="Sahin N."/>
        </authorList>
    </citation>
    <scope>NUCLEOTIDE SEQUENCE [LARGE SCALE GENOMIC DNA]</scope>
    <source>
        <strain evidence="6 7">S1510</strain>
    </source>
</reference>
<dbReference type="InterPro" id="IPR015424">
    <property type="entry name" value="PyrdxlP-dep_Trfase"/>
</dbReference>
<keyword evidence="2" id="KW-0808">Transferase</keyword>
<evidence type="ECO:0000313" key="6">
    <source>
        <dbReference type="EMBL" id="MBF9132736.1"/>
    </source>
</evidence>
<dbReference type="InterPro" id="IPR015421">
    <property type="entry name" value="PyrdxlP-dep_Trfase_major"/>
</dbReference>
<dbReference type="Gene3D" id="3.40.640.10">
    <property type="entry name" value="Type I PLP-dependent aspartate aminotransferase-like (Major domain)"/>
    <property type="match status" value="1"/>
</dbReference>
<evidence type="ECO:0000259" key="5">
    <source>
        <dbReference type="Pfam" id="PF00155"/>
    </source>
</evidence>
<dbReference type="GO" id="GO:0008483">
    <property type="term" value="F:transaminase activity"/>
    <property type="evidence" value="ECO:0007669"/>
    <property type="project" value="UniProtKB-KW"/>
</dbReference>
<evidence type="ECO:0000256" key="2">
    <source>
        <dbReference type="ARBA" id="ARBA00022679"/>
    </source>
</evidence>
<organism evidence="6 7">
    <name type="scientific">Plantactinospora alkalitolerans</name>
    <dbReference type="NCBI Taxonomy" id="2789879"/>
    <lineage>
        <taxon>Bacteria</taxon>
        <taxon>Bacillati</taxon>
        <taxon>Actinomycetota</taxon>
        <taxon>Actinomycetes</taxon>
        <taxon>Micromonosporales</taxon>
        <taxon>Micromonosporaceae</taxon>
        <taxon>Plantactinospora</taxon>
    </lineage>
</organism>
<dbReference type="Proteomes" id="UP000638560">
    <property type="component" value="Unassembled WGS sequence"/>
</dbReference>
<evidence type="ECO:0000256" key="3">
    <source>
        <dbReference type="ARBA" id="ARBA00022898"/>
    </source>
</evidence>
<feature type="domain" description="Aminotransferase class I/classII large" evidence="5">
    <location>
        <begin position="28"/>
        <end position="130"/>
    </location>
</feature>
<protein>
    <submittedName>
        <fullName evidence="6">Aminotransferase class I/II-fold pyridoxal phosphate-dependent enzyme</fullName>
    </submittedName>
</protein>
<dbReference type="InterPro" id="IPR050106">
    <property type="entry name" value="HistidinolP_aminotransfase"/>
</dbReference>
<feature type="compositionally biased region" description="Basic residues" evidence="4">
    <location>
        <begin position="151"/>
        <end position="178"/>
    </location>
</feature>
<feature type="compositionally biased region" description="Basic and acidic residues" evidence="4">
    <location>
        <begin position="139"/>
        <end position="150"/>
    </location>
</feature>
<evidence type="ECO:0000256" key="1">
    <source>
        <dbReference type="ARBA" id="ARBA00022576"/>
    </source>
</evidence>
<feature type="compositionally biased region" description="Basic and acidic residues" evidence="4">
    <location>
        <begin position="213"/>
        <end position="235"/>
    </location>
</feature>
<evidence type="ECO:0000313" key="7">
    <source>
        <dbReference type="Proteomes" id="UP000638560"/>
    </source>
</evidence>
<feature type="region of interest" description="Disordered" evidence="4">
    <location>
        <begin position="261"/>
        <end position="283"/>
    </location>
</feature>
<proteinExistence type="predicted"/>